<reference evidence="1 2" key="1">
    <citation type="submission" date="2010-04" db="EMBL/GenBank/DDBJ databases">
        <title>The Genome Sequence of Escherichia coli TA447.</title>
        <authorList>
            <consortium name="The Broad Institute Genome Sequencing Platform"/>
            <consortium name="The Broad Institute Genome Sequencing Center for Infectious Disease"/>
            <person name="Feldgarden M."/>
            <person name="Gordon D.M."/>
            <person name="Johnson J.R."/>
            <person name="Johnston B.D."/>
            <person name="Young S."/>
            <person name="Zeng Q."/>
            <person name="Koehrsen M."/>
            <person name="Alvarado L."/>
            <person name="Berlin A.M."/>
            <person name="Borenstein D."/>
            <person name="Chapman S.B."/>
            <person name="Chen Z."/>
            <person name="Engels R."/>
            <person name="Freedman E."/>
            <person name="Gellesch M."/>
            <person name="Goldberg J."/>
            <person name="Griggs A."/>
            <person name="Gujja S."/>
            <person name="Heilman E.R."/>
            <person name="Heiman D.I."/>
            <person name="Hepburn T.A."/>
            <person name="Howarth C."/>
            <person name="Jen D."/>
            <person name="Larson L."/>
            <person name="Mehta T."/>
            <person name="Park D."/>
            <person name="Pearson M."/>
            <person name="Richards J."/>
            <person name="Roberts A."/>
            <person name="Saif S."/>
            <person name="Shea T.D."/>
            <person name="Shenoy N."/>
            <person name="Sisk P."/>
            <person name="Stolte C."/>
            <person name="Sykes S.N."/>
            <person name="Walk T."/>
            <person name="White J."/>
            <person name="Yandava C."/>
            <person name="Haas B."/>
            <person name="Henn M.R."/>
            <person name="Nusbaum C."/>
            <person name="Birren B."/>
        </authorList>
    </citation>
    <scope>NUCLEOTIDE SEQUENCE [LARGE SCALE GENOMIC DNA]</scope>
    <source>
        <strain evidence="1 2">TA447</strain>
    </source>
</reference>
<dbReference type="Proteomes" id="UP000193942">
    <property type="component" value="Unassembled WGS sequence"/>
</dbReference>
<evidence type="ECO:0000313" key="1">
    <source>
        <dbReference type="EMBL" id="OSK97867.1"/>
    </source>
</evidence>
<sequence length="32" mass="3729">MKMSSENRKIFNFAVLLYLNSTISLFNDFTLA</sequence>
<evidence type="ECO:0000313" key="2">
    <source>
        <dbReference type="Proteomes" id="UP000193942"/>
    </source>
</evidence>
<dbReference type="AlphaFoldDB" id="A0A1X3J5V6"/>
<comment type="caution">
    <text evidence="1">The sequence shown here is derived from an EMBL/GenBank/DDBJ whole genome shotgun (WGS) entry which is preliminary data.</text>
</comment>
<proteinExistence type="predicted"/>
<organism evidence="1 2">
    <name type="scientific">Escherichia coli TA447</name>
    <dbReference type="NCBI Taxonomy" id="656447"/>
    <lineage>
        <taxon>Bacteria</taxon>
        <taxon>Pseudomonadati</taxon>
        <taxon>Pseudomonadota</taxon>
        <taxon>Gammaproteobacteria</taxon>
        <taxon>Enterobacterales</taxon>
        <taxon>Enterobacteriaceae</taxon>
        <taxon>Escherichia</taxon>
    </lineage>
</organism>
<name>A0A1X3J5V6_ECOLX</name>
<gene>
    <name evidence="1" type="ORF">ECXG_03613</name>
</gene>
<dbReference type="EMBL" id="ADIZ01000004">
    <property type="protein sequence ID" value="OSK97867.1"/>
    <property type="molecule type" value="Genomic_DNA"/>
</dbReference>
<protein>
    <submittedName>
        <fullName evidence="1">Uncharacterized protein</fullName>
    </submittedName>
</protein>
<accession>A0A1X3J5V6</accession>